<protein>
    <submittedName>
        <fullName evidence="2">Nuclear receptor coactivator 6</fullName>
    </submittedName>
</protein>
<feature type="chain" id="PRO_5042260124" evidence="1">
    <location>
        <begin position="17"/>
        <end position="119"/>
    </location>
</feature>
<reference evidence="2" key="1">
    <citation type="journal article" date="2023" name="Science">
        <title>Elucidation of the pathway for biosynthesis of saponin adjuvants from the soapbark tree.</title>
        <authorList>
            <person name="Reed J."/>
            <person name="Orme A."/>
            <person name="El-Demerdash A."/>
            <person name="Owen C."/>
            <person name="Martin L.B.B."/>
            <person name="Misra R.C."/>
            <person name="Kikuchi S."/>
            <person name="Rejzek M."/>
            <person name="Martin A.C."/>
            <person name="Harkess A."/>
            <person name="Leebens-Mack J."/>
            <person name="Louveau T."/>
            <person name="Stephenson M.J."/>
            <person name="Osbourn A."/>
        </authorList>
    </citation>
    <scope>NUCLEOTIDE SEQUENCE</scope>
    <source>
        <strain evidence="2">S10</strain>
    </source>
</reference>
<feature type="signal peptide" evidence="1">
    <location>
        <begin position="1"/>
        <end position="16"/>
    </location>
</feature>
<evidence type="ECO:0000313" key="2">
    <source>
        <dbReference type="EMBL" id="KAJ7968934.1"/>
    </source>
</evidence>
<organism evidence="2 3">
    <name type="scientific">Quillaja saponaria</name>
    <name type="common">Soap bark tree</name>
    <dbReference type="NCBI Taxonomy" id="32244"/>
    <lineage>
        <taxon>Eukaryota</taxon>
        <taxon>Viridiplantae</taxon>
        <taxon>Streptophyta</taxon>
        <taxon>Embryophyta</taxon>
        <taxon>Tracheophyta</taxon>
        <taxon>Spermatophyta</taxon>
        <taxon>Magnoliopsida</taxon>
        <taxon>eudicotyledons</taxon>
        <taxon>Gunneridae</taxon>
        <taxon>Pentapetalae</taxon>
        <taxon>rosids</taxon>
        <taxon>fabids</taxon>
        <taxon>Fabales</taxon>
        <taxon>Quillajaceae</taxon>
        <taxon>Quillaja</taxon>
    </lineage>
</organism>
<sequence length="119" mass="13788">MIILFLLFLFIPYSASSPSLTHEIQPQHPYAKLHAANYHHYIVFYIKNTNPFFLNKQECIKKRKHVKNMNMKKSKKDYRAGPFSAMLPKGFVPPSGSSPCHNKNPKLVRIYCLLKVAEP</sequence>
<keyword evidence="1" id="KW-0732">Signal</keyword>
<evidence type="ECO:0000256" key="1">
    <source>
        <dbReference type="SAM" id="SignalP"/>
    </source>
</evidence>
<accession>A0AAD7M2V8</accession>
<dbReference type="AlphaFoldDB" id="A0AAD7M2V8"/>
<name>A0AAD7M2V8_QUISA</name>
<evidence type="ECO:0000313" key="3">
    <source>
        <dbReference type="Proteomes" id="UP001163823"/>
    </source>
</evidence>
<keyword evidence="3" id="KW-1185">Reference proteome</keyword>
<dbReference type="EMBL" id="JARAOO010000005">
    <property type="protein sequence ID" value="KAJ7968934.1"/>
    <property type="molecule type" value="Genomic_DNA"/>
</dbReference>
<gene>
    <name evidence="2" type="ORF">O6P43_012965</name>
</gene>
<keyword evidence="2" id="KW-0675">Receptor</keyword>
<dbReference type="KEGG" id="qsa:O6P43_012965"/>
<dbReference type="Proteomes" id="UP001163823">
    <property type="component" value="Chromosome 5"/>
</dbReference>
<comment type="caution">
    <text evidence="2">The sequence shown here is derived from an EMBL/GenBank/DDBJ whole genome shotgun (WGS) entry which is preliminary data.</text>
</comment>
<proteinExistence type="predicted"/>